<evidence type="ECO:0000256" key="1">
    <source>
        <dbReference type="SAM" id="Phobius"/>
    </source>
</evidence>
<evidence type="ECO:0000313" key="2">
    <source>
        <dbReference type="EMBL" id="KAK7857349.1"/>
    </source>
</evidence>
<keyword evidence="1" id="KW-0472">Membrane</keyword>
<reference evidence="2" key="1">
    <citation type="submission" date="2017-12" db="EMBL/GenBank/DDBJ databases">
        <authorList>
            <person name="Barbosa P."/>
            <person name="Usie A."/>
            <person name="Ramos A.M."/>
        </authorList>
    </citation>
    <scope>NUCLEOTIDE SEQUENCE</scope>
    <source>
        <strain evidence="2">HL8</strain>
        <tissue evidence="2">Leaves</tissue>
    </source>
</reference>
<comment type="caution">
    <text evidence="2">The sequence shown here is derived from an EMBL/GenBank/DDBJ whole genome shotgun (WGS) entry which is preliminary data.</text>
</comment>
<feature type="transmembrane region" description="Helical" evidence="1">
    <location>
        <begin position="51"/>
        <end position="71"/>
    </location>
</feature>
<protein>
    <submittedName>
        <fullName evidence="2">Uncharacterized protein</fullName>
    </submittedName>
</protein>
<dbReference type="PANTHER" id="PTHR38525:SF1">
    <property type="entry name" value="OS03G0824500 PROTEIN"/>
    <property type="match status" value="1"/>
</dbReference>
<dbReference type="PANTHER" id="PTHR38525">
    <property type="entry name" value="OS03G0824500 PROTEIN"/>
    <property type="match status" value="1"/>
</dbReference>
<dbReference type="AlphaFoldDB" id="A0AAW0M163"/>
<keyword evidence="1" id="KW-1133">Transmembrane helix</keyword>
<name>A0AAW0M163_QUESU</name>
<reference evidence="2" key="3">
    <citation type="submission" date="2023-07" db="EMBL/GenBank/DDBJ databases">
        <title>An improved reference 1 genome and first organelle genomes of Quercus suber.</title>
        <authorList>
            <consortium name="Genosuber Consortium"/>
            <person name="Usie A."/>
            <person name="Serra O."/>
            <person name="Barros P."/>
        </authorList>
    </citation>
    <scope>NUCLEOTIDE SEQUENCE</scope>
    <source>
        <strain evidence="2">HL8</strain>
        <tissue evidence="2">Leaves</tissue>
    </source>
</reference>
<sequence length="85" mass="9344">MGMASKTAGDWAFTAFTTGLAGGTLYFAYAFSVNVYRGLSWHKAHVLSLSVTFFLFGYFFFDLMIMLSAIAGMRQCPLKVSGSNF</sequence>
<dbReference type="EMBL" id="PKMF04000028">
    <property type="protein sequence ID" value="KAK7857349.1"/>
    <property type="molecule type" value="Genomic_DNA"/>
</dbReference>
<organism evidence="2">
    <name type="scientific">Quercus suber</name>
    <name type="common">Cork oak</name>
    <dbReference type="NCBI Taxonomy" id="58331"/>
    <lineage>
        <taxon>Eukaryota</taxon>
        <taxon>Viridiplantae</taxon>
        <taxon>Streptophyta</taxon>
        <taxon>Embryophyta</taxon>
        <taxon>Tracheophyta</taxon>
        <taxon>Spermatophyta</taxon>
        <taxon>Magnoliopsida</taxon>
        <taxon>eudicotyledons</taxon>
        <taxon>Gunneridae</taxon>
        <taxon>Pentapetalae</taxon>
        <taxon>rosids</taxon>
        <taxon>fabids</taxon>
        <taxon>Fagales</taxon>
        <taxon>Fagaceae</taxon>
        <taxon>Quercus</taxon>
    </lineage>
</organism>
<proteinExistence type="predicted"/>
<accession>A0AAW0M163</accession>
<keyword evidence="1" id="KW-0812">Transmembrane</keyword>
<feature type="transmembrane region" description="Helical" evidence="1">
    <location>
        <begin position="12"/>
        <end position="31"/>
    </location>
</feature>
<gene>
    <name evidence="2" type="ORF">CFP56_018548</name>
</gene>
<reference evidence="2" key="2">
    <citation type="journal article" date="2018" name="Sci. Data">
        <title>The draft genome sequence of cork oak.</title>
        <authorList>
            <person name="Ramos A.M."/>
            <person name="Usie A."/>
            <person name="Barbosa P."/>
            <person name="Barros P.M."/>
            <person name="Capote T."/>
            <person name="Chaves I."/>
            <person name="Simoes F."/>
            <person name="Abreu I."/>
            <person name="Carrasquinho I."/>
            <person name="Faro C."/>
            <person name="Guimaraes J.B."/>
            <person name="Mendonca D."/>
            <person name="Nobrega F."/>
            <person name="Rodrigues L."/>
            <person name="Saibo N.J.M."/>
            <person name="Varela M.C."/>
            <person name="Egas C."/>
            <person name="Matos J."/>
            <person name="Miguel C.M."/>
            <person name="Oliveira M.M."/>
            <person name="Ricardo C.P."/>
            <person name="Goncalves S."/>
        </authorList>
    </citation>
    <scope>NUCLEOTIDE SEQUENCE [LARGE SCALE GENOMIC DNA]</scope>
    <source>
        <strain evidence="2">HL8</strain>
    </source>
</reference>